<dbReference type="InterPro" id="IPR019903">
    <property type="entry name" value="RIC_family"/>
</dbReference>
<protein>
    <submittedName>
        <fullName evidence="6">Regulator of cell morphogenesis and NO signaling</fullName>
    </submittedName>
</protein>
<dbReference type="eggNOG" id="COG2846">
    <property type="taxonomic scope" value="Bacteria"/>
</dbReference>
<accession>Q2SP12</accession>
<dbReference type="KEGG" id="hch:HCH_00714"/>
<evidence type="ECO:0000256" key="3">
    <source>
        <dbReference type="ARBA" id="ARBA00022723"/>
    </source>
</evidence>
<feature type="domain" description="Hemerythrin-like" evidence="5">
    <location>
        <begin position="75"/>
        <end position="214"/>
    </location>
</feature>
<organism evidence="6 7">
    <name type="scientific">Hahella chejuensis (strain KCTC 2396)</name>
    <dbReference type="NCBI Taxonomy" id="349521"/>
    <lineage>
        <taxon>Bacteria</taxon>
        <taxon>Pseudomonadati</taxon>
        <taxon>Pseudomonadota</taxon>
        <taxon>Gammaproteobacteria</taxon>
        <taxon>Oceanospirillales</taxon>
        <taxon>Hahellaceae</taxon>
        <taxon>Hahella</taxon>
    </lineage>
</organism>
<evidence type="ECO:0000313" key="7">
    <source>
        <dbReference type="Proteomes" id="UP000000238"/>
    </source>
</evidence>
<dbReference type="Pfam" id="PF04405">
    <property type="entry name" value="ScdA_N"/>
    <property type="match status" value="1"/>
</dbReference>
<dbReference type="HOGENOM" id="CLU_076075_2_0_6"/>
<dbReference type="GO" id="GO:0005737">
    <property type="term" value="C:cytoplasm"/>
    <property type="evidence" value="ECO:0007669"/>
    <property type="project" value="UniProtKB-SubCell"/>
</dbReference>
<keyword evidence="4" id="KW-0408">Iron</keyword>
<dbReference type="AlphaFoldDB" id="Q2SP12"/>
<keyword evidence="2" id="KW-0963">Cytoplasm</keyword>
<dbReference type="CDD" id="cd12108">
    <property type="entry name" value="Hr-like"/>
    <property type="match status" value="1"/>
</dbReference>
<dbReference type="NCBIfam" id="TIGR03652">
    <property type="entry name" value="FeS_repair_RIC"/>
    <property type="match status" value="1"/>
</dbReference>
<gene>
    <name evidence="6" type="ordered locus">HCH_00714</name>
</gene>
<dbReference type="Proteomes" id="UP000000238">
    <property type="component" value="Chromosome"/>
</dbReference>
<dbReference type="OrthoDB" id="9797132at2"/>
<reference evidence="6 7" key="1">
    <citation type="journal article" date="2005" name="Nucleic Acids Res.">
        <title>Genomic blueprint of Hahella chejuensis, a marine microbe producing an algicidal agent.</title>
        <authorList>
            <person name="Jeong H."/>
            <person name="Yim J.H."/>
            <person name="Lee C."/>
            <person name="Choi S.-H."/>
            <person name="Park Y.K."/>
            <person name="Yoon S.H."/>
            <person name="Hur C.-G."/>
            <person name="Kang H.-Y."/>
            <person name="Kim D."/>
            <person name="Lee H.H."/>
            <person name="Park K.H."/>
            <person name="Park S.-H."/>
            <person name="Park H.-S."/>
            <person name="Lee H.K."/>
            <person name="Oh T.K."/>
            <person name="Kim J.F."/>
        </authorList>
    </citation>
    <scope>NUCLEOTIDE SEQUENCE [LARGE SCALE GENOMIC DNA]</scope>
    <source>
        <strain evidence="6 7">KCTC 2396</strain>
    </source>
</reference>
<dbReference type="PANTHER" id="PTHR36438:SF1">
    <property type="entry name" value="IRON-SULFUR CLUSTER REPAIR PROTEIN YTFE"/>
    <property type="match status" value="1"/>
</dbReference>
<dbReference type="STRING" id="349521.HCH_00714"/>
<evidence type="ECO:0000259" key="5">
    <source>
        <dbReference type="Pfam" id="PF01814"/>
    </source>
</evidence>
<dbReference type="PANTHER" id="PTHR36438">
    <property type="entry name" value="IRON-SULFUR CLUSTER REPAIR PROTEIN YTFE"/>
    <property type="match status" value="1"/>
</dbReference>
<dbReference type="GO" id="GO:0046872">
    <property type="term" value="F:metal ion binding"/>
    <property type="evidence" value="ECO:0007669"/>
    <property type="project" value="UniProtKB-KW"/>
</dbReference>
<proteinExistence type="predicted"/>
<evidence type="ECO:0000256" key="2">
    <source>
        <dbReference type="ARBA" id="ARBA00022490"/>
    </source>
</evidence>
<keyword evidence="3" id="KW-0479">Metal-binding</keyword>
<sequence length="222" mass="25382">MTLLDRPVGWIARNLPGSTRLFREYQLDFCCGGAKKLRDALTEKELEPDVVLERLNALQEEPDDNWSNAGRPELIDHILTRYHARHREQLPELIHLARRVEHVHGERDECPNGLAQHLTEMFQELESHMMKEENILFPILLAGMSGMQAQGPISVMRMEHDHHGEALAQLEALTNNITPPKGACNTWRALYAGLAQLRDDLMQHIHLENNILFTDVVEDAHG</sequence>
<comment type="subcellular location">
    <subcellularLocation>
        <location evidence="1">Cytoplasm</location>
    </subcellularLocation>
</comment>
<dbReference type="RefSeq" id="WP_011394689.1">
    <property type="nucleotide sequence ID" value="NC_007645.1"/>
</dbReference>
<dbReference type="Gene3D" id="1.20.120.520">
    <property type="entry name" value="nmb1532 protein domain like"/>
    <property type="match status" value="1"/>
</dbReference>
<evidence type="ECO:0000256" key="1">
    <source>
        <dbReference type="ARBA" id="ARBA00004496"/>
    </source>
</evidence>
<evidence type="ECO:0000256" key="4">
    <source>
        <dbReference type="ARBA" id="ARBA00023004"/>
    </source>
</evidence>
<dbReference type="NCBIfam" id="NF008221">
    <property type="entry name" value="PRK10992.1"/>
    <property type="match status" value="1"/>
</dbReference>
<dbReference type="EMBL" id="CP000155">
    <property type="protein sequence ID" value="ABC27612.1"/>
    <property type="molecule type" value="Genomic_DNA"/>
</dbReference>
<evidence type="ECO:0000313" key="6">
    <source>
        <dbReference type="EMBL" id="ABC27612.1"/>
    </source>
</evidence>
<dbReference type="Pfam" id="PF01814">
    <property type="entry name" value="Hemerythrin"/>
    <property type="match status" value="1"/>
</dbReference>
<dbReference type="InterPro" id="IPR012312">
    <property type="entry name" value="Hemerythrin-like"/>
</dbReference>
<keyword evidence="7" id="KW-1185">Reference proteome</keyword>
<name>Q2SP12_HAHCH</name>